<organism evidence="12 13">
    <name type="scientific">Agarivorans aestuarii</name>
    <dbReference type="NCBI Taxonomy" id="1563703"/>
    <lineage>
        <taxon>Bacteria</taxon>
        <taxon>Pseudomonadati</taxon>
        <taxon>Pseudomonadota</taxon>
        <taxon>Gammaproteobacteria</taxon>
        <taxon>Alteromonadales</taxon>
        <taxon>Alteromonadaceae</taxon>
        <taxon>Agarivorans</taxon>
    </lineage>
</organism>
<evidence type="ECO:0000256" key="7">
    <source>
        <dbReference type="ARBA" id="ARBA00029745"/>
    </source>
</evidence>
<dbReference type="EMBL" id="JAYDYW010000004">
    <property type="protein sequence ID" value="MEE1673158.1"/>
    <property type="molecule type" value="Genomic_DNA"/>
</dbReference>
<dbReference type="PANTHER" id="PTHR23404">
    <property type="entry name" value="MOLYBDOPTERIN SYNTHASE RELATED"/>
    <property type="match status" value="1"/>
</dbReference>
<dbReference type="InterPro" id="IPR003448">
    <property type="entry name" value="Mopterin_biosynth_MoaE"/>
</dbReference>
<evidence type="ECO:0000256" key="8">
    <source>
        <dbReference type="ARBA" id="ARBA00030407"/>
    </source>
</evidence>
<name>A0ABU7G175_9ALTE</name>
<protein>
    <recommendedName>
        <fullName evidence="4">Molybdopterin synthase catalytic subunit</fullName>
        <ecNumber evidence="3">2.8.1.12</ecNumber>
    </recommendedName>
    <alternativeName>
        <fullName evidence="9">MPT synthase subunit 2</fullName>
    </alternativeName>
    <alternativeName>
        <fullName evidence="7">Molybdenum cofactor biosynthesis protein E</fullName>
    </alternativeName>
    <alternativeName>
        <fullName evidence="8">Molybdopterin-converting factor large subunit</fullName>
    </alternativeName>
    <alternativeName>
        <fullName evidence="10">Molybdopterin-converting factor subunit 2</fullName>
    </alternativeName>
</protein>
<comment type="similarity">
    <text evidence="2">Belongs to the MoaE family.</text>
</comment>
<evidence type="ECO:0000256" key="3">
    <source>
        <dbReference type="ARBA" id="ARBA00011950"/>
    </source>
</evidence>
<evidence type="ECO:0000256" key="11">
    <source>
        <dbReference type="ARBA" id="ARBA00049878"/>
    </source>
</evidence>
<dbReference type="GO" id="GO:0030366">
    <property type="term" value="F:molybdopterin synthase activity"/>
    <property type="evidence" value="ECO:0007669"/>
    <property type="project" value="UniProtKB-EC"/>
</dbReference>
<dbReference type="Gene3D" id="3.90.1170.40">
    <property type="entry name" value="Molybdopterin biosynthesis MoaE subunit"/>
    <property type="match status" value="1"/>
</dbReference>
<dbReference type="EC" id="2.8.1.12" evidence="3"/>
<evidence type="ECO:0000256" key="5">
    <source>
        <dbReference type="ARBA" id="ARBA00023150"/>
    </source>
</evidence>
<comment type="subunit">
    <text evidence="6">Heterotetramer of 2 MoaD subunits and 2 MoaE subunits. Also stable as homodimer. The enzyme changes between these two forms during catalysis.</text>
</comment>
<keyword evidence="13" id="KW-1185">Reference proteome</keyword>
<proteinExistence type="inferred from homology"/>
<reference evidence="13" key="1">
    <citation type="submission" date="2023-07" db="EMBL/GenBank/DDBJ databases">
        <title>Draft genome sequence of Agarivorans aestuarii strain ZMCS4, a CAZymes producing bacteria isolated from the marine brown algae Clodostephus spongiosus.</title>
        <authorList>
            <person name="Lorente B."/>
            <person name="Cabral C."/>
            <person name="Frias J."/>
            <person name="Faria J."/>
            <person name="Toubarro D."/>
        </authorList>
    </citation>
    <scope>NUCLEOTIDE SEQUENCE [LARGE SCALE GENOMIC DNA]</scope>
    <source>
        <strain evidence="13">ZMCS4</strain>
    </source>
</reference>
<dbReference type="NCBIfam" id="NF007959">
    <property type="entry name" value="PRK10678.1"/>
    <property type="match status" value="1"/>
</dbReference>
<dbReference type="RefSeq" id="WP_329774512.1">
    <property type="nucleotide sequence ID" value="NZ_JAYDYW010000004.1"/>
</dbReference>
<comment type="caution">
    <text evidence="12">The sequence shown here is derived from an EMBL/GenBank/DDBJ whole genome shotgun (WGS) entry which is preliminary data.</text>
</comment>
<evidence type="ECO:0000313" key="13">
    <source>
        <dbReference type="Proteomes" id="UP001310248"/>
    </source>
</evidence>
<dbReference type="Pfam" id="PF02391">
    <property type="entry name" value="MoaE"/>
    <property type="match status" value="1"/>
</dbReference>
<dbReference type="Proteomes" id="UP001310248">
    <property type="component" value="Unassembled WGS sequence"/>
</dbReference>
<evidence type="ECO:0000256" key="4">
    <source>
        <dbReference type="ARBA" id="ARBA00013858"/>
    </source>
</evidence>
<evidence type="ECO:0000256" key="9">
    <source>
        <dbReference type="ARBA" id="ARBA00030781"/>
    </source>
</evidence>
<evidence type="ECO:0000256" key="1">
    <source>
        <dbReference type="ARBA" id="ARBA00005046"/>
    </source>
</evidence>
<comment type="catalytic activity">
    <reaction evidence="11">
        <text>2 [molybdopterin-synthase sulfur-carrier protein]-C-terminal-Gly-aminoethanethioate + cyclic pyranopterin phosphate + H2O = molybdopterin + 2 [molybdopterin-synthase sulfur-carrier protein]-C-terminal Gly-Gly + 2 H(+)</text>
        <dbReference type="Rhea" id="RHEA:26333"/>
        <dbReference type="Rhea" id="RHEA-COMP:12202"/>
        <dbReference type="Rhea" id="RHEA-COMP:19907"/>
        <dbReference type="ChEBI" id="CHEBI:15377"/>
        <dbReference type="ChEBI" id="CHEBI:15378"/>
        <dbReference type="ChEBI" id="CHEBI:58698"/>
        <dbReference type="ChEBI" id="CHEBI:59648"/>
        <dbReference type="ChEBI" id="CHEBI:90778"/>
        <dbReference type="ChEBI" id="CHEBI:232372"/>
        <dbReference type="EC" id="2.8.1.12"/>
    </reaction>
</comment>
<sequence length="146" mass="16874">MIRVQQEDFDVGEEYQQLRNRASAGAIVFFVGLVRDMNLNQQVKGLSLEHYPGMTETQLNDIIEEAKSRWPIQDASIVHRVGDLDVSDQIVFVGVNSAHREASFEACHFIMDYLKTKATFWKKERTLEGEVWLDARESDLKAKNKW</sequence>
<accession>A0ABU7G175</accession>
<reference evidence="12 13" key="2">
    <citation type="submission" date="2023-12" db="EMBL/GenBank/DDBJ databases">
        <authorList>
            <consortium name="Cladostephus spongiosus"/>
            <person name="Lorente B."/>
            <person name="Cabral C."/>
            <person name="Frias J."/>
            <person name="Faria J."/>
            <person name="Toubarro D."/>
        </authorList>
    </citation>
    <scope>NUCLEOTIDE SEQUENCE [LARGE SCALE GENOMIC DNA]</scope>
    <source>
        <strain evidence="12 13">ZMCS4</strain>
    </source>
</reference>
<evidence type="ECO:0000256" key="6">
    <source>
        <dbReference type="ARBA" id="ARBA00026066"/>
    </source>
</evidence>
<evidence type="ECO:0000256" key="2">
    <source>
        <dbReference type="ARBA" id="ARBA00005426"/>
    </source>
</evidence>
<keyword evidence="5" id="KW-0501">Molybdenum cofactor biosynthesis</keyword>
<dbReference type="InterPro" id="IPR036563">
    <property type="entry name" value="MoaE_sf"/>
</dbReference>
<evidence type="ECO:0000313" key="12">
    <source>
        <dbReference type="EMBL" id="MEE1673158.1"/>
    </source>
</evidence>
<dbReference type="CDD" id="cd00756">
    <property type="entry name" value="MoaE"/>
    <property type="match status" value="1"/>
</dbReference>
<evidence type="ECO:0000256" key="10">
    <source>
        <dbReference type="ARBA" id="ARBA00032474"/>
    </source>
</evidence>
<comment type="pathway">
    <text evidence="1">Cofactor biosynthesis; molybdopterin biosynthesis.</text>
</comment>
<keyword evidence="12" id="KW-0808">Transferase</keyword>
<dbReference type="SUPFAM" id="SSF54690">
    <property type="entry name" value="Molybdopterin synthase subunit MoaE"/>
    <property type="match status" value="1"/>
</dbReference>
<gene>
    <name evidence="12" type="primary">moaE</name>
    <name evidence="12" type="ORF">SNR37_002572</name>
</gene>